<evidence type="ECO:0000256" key="4">
    <source>
        <dbReference type="SAM" id="MobiDB-lite"/>
    </source>
</evidence>
<evidence type="ECO:0000256" key="1">
    <source>
        <dbReference type="ARBA" id="ARBA00010164"/>
    </source>
</evidence>
<dbReference type="Gene3D" id="1.10.1070.20">
    <property type="match status" value="1"/>
</dbReference>
<dbReference type="PANTHER" id="PTHR37419:SF1">
    <property type="entry name" value="SERINE_THREONINE-PROTEIN KINASE TOXIN HIPA"/>
    <property type="match status" value="1"/>
</dbReference>
<name>A0A1B1UJ43_9BRAD</name>
<dbReference type="InterPro" id="IPR012893">
    <property type="entry name" value="HipA-like_C"/>
</dbReference>
<dbReference type="GO" id="GO:0005829">
    <property type="term" value="C:cytosol"/>
    <property type="evidence" value="ECO:0007669"/>
    <property type="project" value="TreeGrafter"/>
</dbReference>
<dbReference type="AlphaFoldDB" id="A0A1B1UJ43"/>
<dbReference type="InterPro" id="IPR052028">
    <property type="entry name" value="HipA_Ser/Thr_kinase"/>
</dbReference>
<evidence type="ECO:0000259" key="5">
    <source>
        <dbReference type="Pfam" id="PF07804"/>
    </source>
</evidence>
<feature type="compositionally biased region" description="Acidic residues" evidence="4">
    <location>
        <begin position="434"/>
        <end position="444"/>
    </location>
</feature>
<dbReference type="CDD" id="cd17793">
    <property type="entry name" value="HipA"/>
    <property type="match status" value="1"/>
</dbReference>
<organism evidence="7 8">
    <name type="scientific">Bradyrhizobium icense</name>
    <dbReference type="NCBI Taxonomy" id="1274631"/>
    <lineage>
        <taxon>Bacteria</taxon>
        <taxon>Pseudomonadati</taxon>
        <taxon>Pseudomonadota</taxon>
        <taxon>Alphaproteobacteria</taxon>
        <taxon>Hyphomicrobiales</taxon>
        <taxon>Nitrobacteraceae</taxon>
        <taxon>Bradyrhizobium</taxon>
    </lineage>
</organism>
<evidence type="ECO:0008006" key="9">
    <source>
        <dbReference type="Google" id="ProtNLM"/>
    </source>
</evidence>
<evidence type="ECO:0000259" key="6">
    <source>
        <dbReference type="Pfam" id="PF13657"/>
    </source>
</evidence>
<keyword evidence="3" id="KW-0418">Kinase</keyword>
<evidence type="ECO:0000256" key="2">
    <source>
        <dbReference type="ARBA" id="ARBA00022679"/>
    </source>
</evidence>
<protein>
    <recommendedName>
        <fullName evidence="9">Type II toxin-antitoxin system HipA family toxin</fullName>
    </recommendedName>
</protein>
<feature type="region of interest" description="Disordered" evidence="4">
    <location>
        <begin position="431"/>
        <end position="454"/>
    </location>
</feature>
<dbReference type="OrthoDB" id="9805913at2"/>
<evidence type="ECO:0000313" key="7">
    <source>
        <dbReference type="EMBL" id="ANW02780.1"/>
    </source>
</evidence>
<dbReference type="RefSeq" id="WP_065729980.1">
    <property type="nucleotide sequence ID" value="NZ_CP016428.1"/>
</dbReference>
<reference evidence="7 8" key="1">
    <citation type="submission" date="2016-07" db="EMBL/GenBank/DDBJ databases">
        <title>Complete genome sequence of Bradyrhizobium icense LMTR 13T, a potential inoculant strain isolated from lima bean (Phaseolus lunatus) in Peru.</title>
        <authorList>
            <person name="Ormeno-Orrillo E."/>
            <person name="Duran D."/>
            <person name="Rogel M.A."/>
            <person name="Rey L."/>
            <person name="Imperial J."/>
            <person name="Ruiz-Argueso T."/>
            <person name="Martinez-Romero E."/>
        </authorList>
    </citation>
    <scope>NUCLEOTIDE SEQUENCE [LARGE SCALE GENOMIC DNA]</scope>
    <source>
        <strain evidence="7 8">LMTR 13</strain>
    </source>
</reference>
<dbReference type="GO" id="GO:0004674">
    <property type="term" value="F:protein serine/threonine kinase activity"/>
    <property type="evidence" value="ECO:0007669"/>
    <property type="project" value="TreeGrafter"/>
</dbReference>
<keyword evidence="8" id="KW-1185">Reference proteome</keyword>
<feature type="domain" description="HipA N-terminal subdomain 1" evidence="6">
    <location>
        <begin position="14"/>
        <end position="114"/>
    </location>
</feature>
<comment type="similarity">
    <text evidence="1">Belongs to the HipA Ser/Thr kinase family.</text>
</comment>
<dbReference type="NCBIfam" id="TIGR03071">
    <property type="entry name" value="couple_hipA"/>
    <property type="match status" value="1"/>
</dbReference>
<gene>
    <name evidence="7" type="ORF">LMTR13_24060</name>
</gene>
<proteinExistence type="inferred from homology"/>
<dbReference type="EMBL" id="CP016428">
    <property type="protein sequence ID" value="ANW02780.1"/>
    <property type="molecule type" value="Genomic_DNA"/>
</dbReference>
<dbReference type="Pfam" id="PF07804">
    <property type="entry name" value="HipA_C"/>
    <property type="match status" value="1"/>
</dbReference>
<evidence type="ECO:0000256" key="3">
    <source>
        <dbReference type="ARBA" id="ARBA00022777"/>
    </source>
</evidence>
<evidence type="ECO:0000313" key="8">
    <source>
        <dbReference type="Proteomes" id="UP000092839"/>
    </source>
</evidence>
<dbReference type="InterPro" id="IPR017508">
    <property type="entry name" value="HipA_N1"/>
</dbReference>
<dbReference type="Proteomes" id="UP000092839">
    <property type="component" value="Chromosome"/>
</dbReference>
<dbReference type="PANTHER" id="PTHR37419">
    <property type="entry name" value="SERINE/THREONINE-PROTEIN KINASE TOXIN HIPA"/>
    <property type="match status" value="1"/>
</dbReference>
<keyword evidence="2" id="KW-0808">Transferase</keyword>
<dbReference type="STRING" id="1274631.LMTR13_24060"/>
<sequence>MTSKPKAGGAGETLEVRRGDKLVGLLRRRSEQIQDIEFVYDEAWVKDPQAFAVSIRMPLAQRVHEPDVVYRWFLNLLPEGRTLRTVGTILKIPEANVFALLEELGEDLPGALEVYRPADQRPKRTPRYKRLTEAELAAAIRRLPEKPLLVGEEGIHMSLAGAQDKLPVVQYPDGGVGLALDGAPTTHILKPANKHFSNAVENEAFCLRLAAKVKLPVAECTIGKAEDLDYLLVKRYDREPHGRSLRRIHQEDFCQATGHIPSTKYESNPATKLRGPTLKDCFDVLRNTQAGAFNAARFVDFFVFNVLCGNVDAHSKNYSLLLQPSGAVSMAPLYDVMNGDIYPDVTRNLAMKIAGKNRGHYIYARHWDRMAEENQLSGAQVRRRVGELSQAVLDALPSVLEELNALKKSPVYQQISDYVAGYCRDMLRNLKSDAEDEPEKDPDPEAATRPPGFS</sequence>
<accession>A0A1B1UJ43</accession>
<feature type="domain" description="HipA-like C-terminal" evidence="5">
    <location>
        <begin position="157"/>
        <end position="394"/>
    </location>
</feature>
<dbReference type="KEGG" id="bic:LMTR13_24060"/>
<dbReference type="Pfam" id="PF13657">
    <property type="entry name" value="Couple_hipA"/>
    <property type="match status" value="1"/>
</dbReference>